<dbReference type="Proteomes" id="UP000887566">
    <property type="component" value="Unplaced"/>
</dbReference>
<dbReference type="WBParaSite" id="PSAMB.scaffold1765size28016.g14883.t1">
    <property type="protein sequence ID" value="PSAMB.scaffold1765size28016.g14883.t1"/>
    <property type="gene ID" value="PSAMB.scaffold1765size28016.g14883"/>
</dbReference>
<dbReference type="GO" id="GO:0051792">
    <property type="term" value="P:medium-chain fatty acid biosynthetic process"/>
    <property type="evidence" value="ECO:0007669"/>
    <property type="project" value="TreeGrafter"/>
</dbReference>
<dbReference type="GO" id="GO:0048240">
    <property type="term" value="P:sperm capacitation"/>
    <property type="evidence" value="ECO:0007669"/>
    <property type="project" value="TreeGrafter"/>
</dbReference>
<dbReference type="GO" id="GO:0036126">
    <property type="term" value="C:sperm flagellum"/>
    <property type="evidence" value="ECO:0007669"/>
    <property type="project" value="TreeGrafter"/>
</dbReference>
<dbReference type="SUPFAM" id="SSF53474">
    <property type="entry name" value="alpha/beta-Hydrolases"/>
    <property type="match status" value="1"/>
</dbReference>
<proteinExistence type="inferred from homology"/>
<dbReference type="AlphaFoldDB" id="A0A914VC60"/>
<evidence type="ECO:0000259" key="3">
    <source>
        <dbReference type="Pfam" id="PF00561"/>
    </source>
</evidence>
<protein>
    <submittedName>
        <fullName evidence="5">AB hydrolase-1 domain-containing protein</fullName>
    </submittedName>
</protein>
<dbReference type="GO" id="GO:0046464">
    <property type="term" value="P:acylglycerol catabolic process"/>
    <property type="evidence" value="ECO:0007669"/>
    <property type="project" value="TreeGrafter"/>
</dbReference>
<dbReference type="GO" id="GO:0047372">
    <property type="term" value="F:monoacylglycerol lipase activity"/>
    <property type="evidence" value="ECO:0007669"/>
    <property type="project" value="TreeGrafter"/>
</dbReference>
<dbReference type="InterPro" id="IPR000073">
    <property type="entry name" value="AB_hydrolase_1"/>
</dbReference>
<dbReference type="GO" id="GO:0043401">
    <property type="term" value="P:steroid hormone receptor signaling pathway"/>
    <property type="evidence" value="ECO:0007669"/>
    <property type="project" value="TreeGrafter"/>
</dbReference>
<dbReference type="PIRSF" id="PIRSF005211">
    <property type="entry name" value="Ab_hydro_YheT"/>
    <property type="match status" value="1"/>
</dbReference>
<dbReference type="PANTHER" id="PTHR10794">
    <property type="entry name" value="ABHYDROLASE DOMAIN-CONTAINING PROTEIN"/>
    <property type="match status" value="1"/>
</dbReference>
<feature type="domain" description="AB hydrolase-1" evidence="3">
    <location>
        <begin position="144"/>
        <end position="245"/>
    </location>
</feature>
<feature type="active site" description="Charge relay system" evidence="2">
    <location>
        <position position="389"/>
    </location>
</feature>
<sequence>MFSEISESSGLWLSLSELATPDIGAPPAWLFTLLLLVVVVRFLKVFSYPEKPQVTYCTVKGAKENHRIAEVIDRCAVLNEVYTPPLMWGRNGHIQTATYGILGHASLKRTFDKRNFVKLSDGTTVTFDVFEATRPHPSGRDYTITMCPGIANSSESNYIRTCVHYANDKGFRCAVLNHLGALADVPLTSSHIFSYGGTDELEAMMMRLMEMYRETRFLCVGFSMGANLTTRLLCKMKPEMLTRIVFGLSVGQGYDAFVSAPMYHDWESGRRAYNYIITENVKRLLRRNYDMAVAPHVKSGLIDEQRLWAATSIIALDEHYNRRVHGFSSADDFYRWCSSLPLIPKLRVPMLFLNALDDPIVPPKLWEPVQKLAEQLPDIAFVLMKHGGHLGFLEGTSLSPNSVTWLDRMICELADAAIQVYDPHACDSCSSGATTHTPSLHT</sequence>
<name>A0A914VC60_9BILA</name>
<evidence type="ECO:0000313" key="5">
    <source>
        <dbReference type="WBParaSite" id="PSAMB.scaffold1765size28016.g14883.t1"/>
    </source>
</evidence>
<dbReference type="GO" id="GO:0008126">
    <property type="term" value="F:acetylesterase activity"/>
    <property type="evidence" value="ECO:0007669"/>
    <property type="project" value="TreeGrafter"/>
</dbReference>
<dbReference type="InterPro" id="IPR012020">
    <property type="entry name" value="ABHD4"/>
</dbReference>
<dbReference type="PANTHER" id="PTHR10794:SF45">
    <property type="entry name" value="MONOACYLGLYCEROL LIPASE ABHD2"/>
    <property type="match status" value="1"/>
</dbReference>
<dbReference type="Gene3D" id="3.40.50.1820">
    <property type="entry name" value="alpha/beta hydrolase"/>
    <property type="match status" value="1"/>
</dbReference>
<dbReference type="InterPro" id="IPR050960">
    <property type="entry name" value="AB_hydrolase_4_sf"/>
</dbReference>
<feature type="active site" description="Charge relay system" evidence="2">
    <location>
        <position position="223"/>
    </location>
</feature>
<dbReference type="InterPro" id="IPR029058">
    <property type="entry name" value="AB_hydrolase_fold"/>
</dbReference>
<comment type="similarity">
    <text evidence="1">Belongs to the AB hydrolase superfamily. AB hydrolase 4 family.</text>
</comment>
<evidence type="ECO:0000256" key="1">
    <source>
        <dbReference type="ARBA" id="ARBA00010884"/>
    </source>
</evidence>
<organism evidence="4 5">
    <name type="scientific">Plectus sambesii</name>
    <dbReference type="NCBI Taxonomy" id="2011161"/>
    <lineage>
        <taxon>Eukaryota</taxon>
        <taxon>Metazoa</taxon>
        <taxon>Ecdysozoa</taxon>
        <taxon>Nematoda</taxon>
        <taxon>Chromadorea</taxon>
        <taxon>Plectida</taxon>
        <taxon>Plectina</taxon>
        <taxon>Plectoidea</taxon>
        <taxon>Plectidae</taxon>
        <taxon>Plectus</taxon>
    </lineage>
</organism>
<keyword evidence="4" id="KW-1185">Reference proteome</keyword>
<evidence type="ECO:0000256" key="2">
    <source>
        <dbReference type="PIRSR" id="PIRSR005211-1"/>
    </source>
</evidence>
<accession>A0A914VC60</accession>
<dbReference type="Pfam" id="PF00561">
    <property type="entry name" value="Abhydrolase_1"/>
    <property type="match status" value="1"/>
</dbReference>
<feature type="active site" description="Charge relay system" evidence="2">
    <location>
        <position position="358"/>
    </location>
</feature>
<evidence type="ECO:0000313" key="4">
    <source>
        <dbReference type="Proteomes" id="UP000887566"/>
    </source>
</evidence>
<dbReference type="GO" id="GO:0051793">
    <property type="term" value="P:medium-chain fatty acid catabolic process"/>
    <property type="evidence" value="ECO:0007669"/>
    <property type="project" value="TreeGrafter"/>
</dbReference>
<dbReference type="GO" id="GO:0097524">
    <property type="term" value="C:sperm plasma membrane"/>
    <property type="evidence" value="ECO:0007669"/>
    <property type="project" value="TreeGrafter"/>
</dbReference>
<reference evidence="5" key="1">
    <citation type="submission" date="2022-11" db="UniProtKB">
        <authorList>
            <consortium name="WormBaseParasite"/>
        </authorList>
    </citation>
    <scope>IDENTIFICATION</scope>
</reference>